<name>A0A174HCX3_9FIRM</name>
<dbReference type="EMBL" id="CYZE01000010">
    <property type="protein sequence ID" value="CUO72752.1"/>
    <property type="molecule type" value="Genomic_DNA"/>
</dbReference>
<protein>
    <recommendedName>
        <fullName evidence="4">MFS transporter permease</fullName>
    </recommendedName>
</protein>
<dbReference type="Proteomes" id="UP000095651">
    <property type="component" value="Unassembled WGS sequence"/>
</dbReference>
<proteinExistence type="predicted"/>
<dbReference type="RefSeq" id="WP_055657467.1">
    <property type="nucleotide sequence ID" value="NZ_CABIXC010000010.1"/>
</dbReference>
<feature type="transmembrane region" description="Helical" evidence="1">
    <location>
        <begin position="112"/>
        <end position="132"/>
    </location>
</feature>
<keyword evidence="1" id="KW-1133">Transmembrane helix</keyword>
<organism evidence="2 3">
    <name type="scientific">Hungatella hathewayi</name>
    <dbReference type="NCBI Taxonomy" id="154046"/>
    <lineage>
        <taxon>Bacteria</taxon>
        <taxon>Bacillati</taxon>
        <taxon>Bacillota</taxon>
        <taxon>Clostridia</taxon>
        <taxon>Lachnospirales</taxon>
        <taxon>Lachnospiraceae</taxon>
        <taxon>Hungatella</taxon>
    </lineage>
</organism>
<evidence type="ECO:0000256" key="1">
    <source>
        <dbReference type="SAM" id="Phobius"/>
    </source>
</evidence>
<evidence type="ECO:0008006" key="4">
    <source>
        <dbReference type="Google" id="ProtNLM"/>
    </source>
</evidence>
<reference evidence="2 3" key="1">
    <citation type="submission" date="2015-09" db="EMBL/GenBank/DDBJ databases">
        <authorList>
            <consortium name="Pathogen Informatics"/>
        </authorList>
    </citation>
    <scope>NUCLEOTIDE SEQUENCE [LARGE SCALE GENOMIC DNA]</scope>
    <source>
        <strain evidence="2 3">2789STDY5608850</strain>
    </source>
</reference>
<dbReference type="InterPro" id="IPR046664">
    <property type="entry name" value="DUF6773"/>
</dbReference>
<keyword evidence="1" id="KW-0472">Membrane</keyword>
<evidence type="ECO:0000313" key="2">
    <source>
        <dbReference type="EMBL" id="CUO72752.1"/>
    </source>
</evidence>
<evidence type="ECO:0000313" key="3">
    <source>
        <dbReference type="Proteomes" id="UP000095651"/>
    </source>
</evidence>
<feature type="transmembrane region" description="Helical" evidence="1">
    <location>
        <begin position="26"/>
        <end position="44"/>
    </location>
</feature>
<feature type="transmembrane region" description="Helical" evidence="1">
    <location>
        <begin position="50"/>
        <end position="67"/>
    </location>
</feature>
<feature type="transmembrane region" description="Helical" evidence="1">
    <location>
        <begin position="87"/>
        <end position="106"/>
    </location>
</feature>
<accession>A0A174HCX3</accession>
<keyword evidence="1" id="KW-0812">Transmembrane</keyword>
<gene>
    <name evidence="2" type="ORF">ERS852407_03746</name>
</gene>
<dbReference type="AlphaFoldDB" id="A0A174HCX3"/>
<sequence length="153" mass="17914">MKSLFKKRIVDERMELQSLRNARKSWNFLLLATGFCLLAELHLLRWELKYIVPQAVVVLAASVYNLFLDARDGNIYTAENANRKKLFLLYAISSLAASLIIAYSFYVRYSLATAVISFLLLFFFMFGLMYMVDSLCFRIGKKRAFRDYEEEEE</sequence>
<dbReference type="Pfam" id="PF20563">
    <property type="entry name" value="DUF6773"/>
    <property type="match status" value="1"/>
</dbReference>